<gene>
    <name evidence="2" type="ORF">EYF70_22310</name>
    <name evidence="1" type="ORF">GCM10007387_59080</name>
</gene>
<accession>A0A411X317</accession>
<sequence>MAQRDGSSEDHNIYLLGIVFGIQSKLVRASVDRCAEKIHFRSLSELSRYLSTRVNGVQLSVFKSLSNALSGVDVISGERIREMRCFTDAAGNSYALQSTIEAVVDAITSMLKLLGRTGGLGTLERNRSEEGLLEDVLNNLMDLAQHSLSIQRVWNSVIWWRAGVAVAHDMSSYIVDEKNSDLVVRATIDLARRPALMARAIDNFQRANPLTPENNVFAPYVRLREGRLTVQALPAFLMPEKEREMVFQIRRSSGLLQDATLDRFVRETHPEVGLYISEMLIIWAELSVMASQLYSLAMPLDENTDKTVLSIILESRLLRDQVIETIKRCVALSNDRVKQCIEFFCFTPTKAATLWDKPLLPAGDELVLLWWPLQGTHHARLLNSWAKNNDKLKIAFDTKGTANEELLANALRNAVRKNPYHKHMRFIGTGLHPRQKIDDEVDILIVIDDTAFVIETASLPSPAEAYEFCEIEKRLDKKTKQCRAQCAALMRDLGQISEWANDDSFRYSVTKVFGLVATNSYLRDGLYQGDICHCHWDTLINVIHGGVHFEVTRGIEEHILRAPIQVGPHGSVASGVIAALRHSPKTEFFARCIVPVDYWVKAFDDSDIEGFYRAVELEFPEQGMLEQRLRECSFAPTLEEVHDPHFE</sequence>
<dbReference type="EMBL" id="BMWV01000025">
    <property type="protein sequence ID" value="GGY69203.1"/>
    <property type="molecule type" value="Genomic_DNA"/>
</dbReference>
<proteinExistence type="predicted"/>
<reference evidence="1" key="1">
    <citation type="journal article" date="2014" name="Int. J. Syst. Evol. Microbiol.">
        <title>Complete genome sequence of Corynebacterium casei LMG S-19264T (=DSM 44701T), isolated from a smear-ripened cheese.</title>
        <authorList>
            <consortium name="US DOE Joint Genome Institute (JGI-PGF)"/>
            <person name="Walter F."/>
            <person name="Albersmeier A."/>
            <person name="Kalinowski J."/>
            <person name="Ruckert C."/>
        </authorList>
    </citation>
    <scope>NUCLEOTIDE SEQUENCE</scope>
    <source>
        <strain evidence="1">KCTC 12343</strain>
    </source>
</reference>
<dbReference type="AlphaFoldDB" id="A0A411X317"/>
<organism evidence="1 4">
    <name type="scientific">Pseudoduganella albidiflava</name>
    <dbReference type="NCBI Taxonomy" id="321983"/>
    <lineage>
        <taxon>Bacteria</taxon>
        <taxon>Pseudomonadati</taxon>
        <taxon>Pseudomonadota</taxon>
        <taxon>Betaproteobacteria</taxon>
        <taxon>Burkholderiales</taxon>
        <taxon>Oxalobacteraceae</taxon>
        <taxon>Telluria group</taxon>
        <taxon>Pseudoduganella</taxon>
    </lineage>
</organism>
<dbReference type="Proteomes" id="UP000292307">
    <property type="component" value="Chromosome"/>
</dbReference>
<reference evidence="2 3" key="2">
    <citation type="submission" date="2019-02" db="EMBL/GenBank/DDBJ databases">
        <title>Draft Genome Sequences of Six Type Strains of the Genus Massilia.</title>
        <authorList>
            <person name="Miess H."/>
            <person name="Frediansyhah A."/>
            <person name="Gross H."/>
        </authorList>
    </citation>
    <scope>NUCLEOTIDE SEQUENCE [LARGE SCALE GENOMIC DNA]</scope>
    <source>
        <strain evidence="2 3">DSM 17472</strain>
    </source>
</reference>
<keyword evidence="3" id="KW-1185">Reference proteome</keyword>
<evidence type="ECO:0000313" key="4">
    <source>
        <dbReference type="Proteomes" id="UP000628442"/>
    </source>
</evidence>
<dbReference type="RefSeq" id="WP_131147358.1">
    <property type="nucleotide sequence ID" value="NZ_BMWV01000025.1"/>
</dbReference>
<reference evidence="1" key="3">
    <citation type="submission" date="2022-12" db="EMBL/GenBank/DDBJ databases">
        <authorList>
            <person name="Sun Q."/>
            <person name="Kim S."/>
        </authorList>
    </citation>
    <scope>NUCLEOTIDE SEQUENCE</scope>
    <source>
        <strain evidence="1">KCTC 12343</strain>
    </source>
</reference>
<protein>
    <submittedName>
        <fullName evidence="1">Uncharacterized protein</fullName>
    </submittedName>
</protein>
<evidence type="ECO:0000313" key="1">
    <source>
        <dbReference type="EMBL" id="GGY69203.1"/>
    </source>
</evidence>
<name>A0A411X317_9BURK</name>
<dbReference type="OrthoDB" id="8765814at2"/>
<dbReference type="EMBL" id="CP036401">
    <property type="protein sequence ID" value="QBI03255.1"/>
    <property type="molecule type" value="Genomic_DNA"/>
</dbReference>
<evidence type="ECO:0000313" key="3">
    <source>
        <dbReference type="Proteomes" id="UP000292307"/>
    </source>
</evidence>
<dbReference type="Proteomes" id="UP000628442">
    <property type="component" value="Unassembled WGS sequence"/>
</dbReference>
<evidence type="ECO:0000313" key="2">
    <source>
        <dbReference type="EMBL" id="QBI03255.1"/>
    </source>
</evidence>